<feature type="domain" description="Inosine/uridine-preferring nucleoside hydrolase" evidence="4">
    <location>
        <begin position="10"/>
        <end position="356"/>
    </location>
</feature>
<evidence type="ECO:0000259" key="4">
    <source>
        <dbReference type="Pfam" id="PF01156"/>
    </source>
</evidence>
<sequence length="383" mass="41067">MSQTLPVVPLWLDVDPGIFTPDAFALLLAAHSPKTELLGVSTVHGNASLHHTTQNSLSILQAIGRRGIPVYPGASKPLVRDAVHAASIHGESGLDGTTLLPKPIHSAVREVDHVEATYKALIATRPKSAWLVATGCLTNAARVIQAHPDLADHLAGFSIMGGAVGGGFTNAPMGRVHGEGERFGNWTPVAEFNCDPEAAQFLLTHPVMAPKTTIMPLDVTHQVLGNTSVQKKLLGLDGELSASKAERLLPSSIRALYYEILTFFAKAYADEFGLVEGPPLHDPLSVAACFEPGLFHDHGERFAVEVVTEGIHKPDLLHRADAEGVGQLGRILVTKLEEGQSGIRIPRSLNVAAFWELIDKALCEAEKSSPIPPLTADWWDTRP</sequence>
<keyword evidence="2" id="KW-0378">Hydrolase</keyword>
<dbReference type="SUPFAM" id="SSF53590">
    <property type="entry name" value="Nucleoside hydrolase"/>
    <property type="match status" value="1"/>
</dbReference>
<dbReference type="PANTHER" id="PTHR12304">
    <property type="entry name" value="INOSINE-URIDINE PREFERRING NUCLEOSIDE HYDROLASE"/>
    <property type="match status" value="1"/>
</dbReference>
<evidence type="ECO:0000256" key="3">
    <source>
        <dbReference type="ARBA" id="ARBA00023295"/>
    </source>
</evidence>
<dbReference type="AlphaFoldDB" id="A0A6A6B889"/>
<comment type="similarity">
    <text evidence="1">Belongs to the IUNH family.</text>
</comment>
<gene>
    <name evidence="5" type="ORF">K452DRAFT_289577</name>
</gene>
<dbReference type="GO" id="GO:0008477">
    <property type="term" value="F:purine nucleosidase activity"/>
    <property type="evidence" value="ECO:0007669"/>
    <property type="project" value="TreeGrafter"/>
</dbReference>
<dbReference type="InterPro" id="IPR001910">
    <property type="entry name" value="Inosine/uridine_hydrolase_dom"/>
</dbReference>
<accession>A0A6A6B889</accession>
<dbReference type="EMBL" id="ML995492">
    <property type="protein sequence ID" value="KAF2139573.1"/>
    <property type="molecule type" value="Genomic_DNA"/>
</dbReference>
<proteinExistence type="inferred from homology"/>
<dbReference type="Gene3D" id="3.90.245.10">
    <property type="entry name" value="Ribonucleoside hydrolase-like"/>
    <property type="match status" value="1"/>
</dbReference>
<dbReference type="OrthoDB" id="432381at2759"/>
<organism evidence="5 6">
    <name type="scientific">Aplosporella prunicola CBS 121167</name>
    <dbReference type="NCBI Taxonomy" id="1176127"/>
    <lineage>
        <taxon>Eukaryota</taxon>
        <taxon>Fungi</taxon>
        <taxon>Dikarya</taxon>
        <taxon>Ascomycota</taxon>
        <taxon>Pezizomycotina</taxon>
        <taxon>Dothideomycetes</taxon>
        <taxon>Dothideomycetes incertae sedis</taxon>
        <taxon>Botryosphaeriales</taxon>
        <taxon>Aplosporellaceae</taxon>
        <taxon>Aplosporella</taxon>
    </lineage>
</organism>
<dbReference type="InterPro" id="IPR036452">
    <property type="entry name" value="Ribo_hydro-like"/>
</dbReference>
<dbReference type="PANTHER" id="PTHR12304:SF4">
    <property type="entry name" value="URIDINE NUCLEOSIDASE"/>
    <property type="match status" value="1"/>
</dbReference>
<dbReference type="GO" id="GO:0006152">
    <property type="term" value="P:purine nucleoside catabolic process"/>
    <property type="evidence" value="ECO:0007669"/>
    <property type="project" value="TreeGrafter"/>
</dbReference>
<keyword evidence="3" id="KW-0326">Glycosidase</keyword>
<reference evidence="5" key="1">
    <citation type="journal article" date="2020" name="Stud. Mycol.">
        <title>101 Dothideomycetes genomes: a test case for predicting lifestyles and emergence of pathogens.</title>
        <authorList>
            <person name="Haridas S."/>
            <person name="Albert R."/>
            <person name="Binder M."/>
            <person name="Bloem J."/>
            <person name="Labutti K."/>
            <person name="Salamov A."/>
            <person name="Andreopoulos B."/>
            <person name="Baker S."/>
            <person name="Barry K."/>
            <person name="Bills G."/>
            <person name="Bluhm B."/>
            <person name="Cannon C."/>
            <person name="Castanera R."/>
            <person name="Culley D."/>
            <person name="Daum C."/>
            <person name="Ezra D."/>
            <person name="Gonzalez J."/>
            <person name="Henrissat B."/>
            <person name="Kuo A."/>
            <person name="Liang C."/>
            <person name="Lipzen A."/>
            <person name="Lutzoni F."/>
            <person name="Magnuson J."/>
            <person name="Mondo S."/>
            <person name="Nolan M."/>
            <person name="Ohm R."/>
            <person name="Pangilinan J."/>
            <person name="Park H.-J."/>
            <person name="Ramirez L."/>
            <person name="Alfaro M."/>
            <person name="Sun H."/>
            <person name="Tritt A."/>
            <person name="Yoshinaga Y."/>
            <person name="Zwiers L.-H."/>
            <person name="Turgeon B."/>
            <person name="Goodwin S."/>
            <person name="Spatafora J."/>
            <person name="Crous P."/>
            <person name="Grigoriev I."/>
        </authorList>
    </citation>
    <scope>NUCLEOTIDE SEQUENCE</scope>
    <source>
        <strain evidence="5">CBS 121167</strain>
    </source>
</reference>
<dbReference type="RefSeq" id="XP_033395286.1">
    <property type="nucleotide sequence ID" value="XM_033540850.1"/>
</dbReference>
<evidence type="ECO:0000313" key="5">
    <source>
        <dbReference type="EMBL" id="KAF2139573.1"/>
    </source>
</evidence>
<evidence type="ECO:0000256" key="1">
    <source>
        <dbReference type="ARBA" id="ARBA00009176"/>
    </source>
</evidence>
<dbReference type="Pfam" id="PF01156">
    <property type="entry name" value="IU_nuc_hydro"/>
    <property type="match status" value="1"/>
</dbReference>
<name>A0A6A6B889_9PEZI</name>
<dbReference type="InterPro" id="IPR023186">
    <property type="entry name" value="IUNH"/>
</dbReference>
<keyword evidence="6" id="KW-1185">Reference proteome</keyword>
<dbReference type="Proteomes" id="UP000799438">
    <property type="component" value="Unassembled WGS sequence"/>
</dbReference>
<dbReference type="GeneID" id="54298346"/>
<dbReference type="GO" id="GO:0005829">
    <property type="term" value="C:cytosol"/>
    <property type="evidence" value="ECO:0007669"/>
    <property type="project" value="TreeGrafter"/>
</dbReference>
<evidence type="ECO:0000256" key="2">
    <source>
        <dbReference type="ARBA" id="ARBA00022801"/>
    </source>
</evidence>
<protein>
    <recommendedName>
        <fullName evidence="4">Inosine/uridine-preferring nucleoside hydrolase domain-containing protein</fullName>
    </recommendedName>
</protein>
<evidence type="ECO:0000313" key="6">
    <source>
        <dbReference type="Proteomes" id="UP000799438"/>
    </source>
</evidence>